<comment type="caution">
    <text evidence="1">The sequence shown here is derived from an EMBL/GenBank/DDBJ whole genome shotgun (WGS) entry which is preliminary data.</text>
</comment>
<accession>A0A9D7E2S3</accession>
<dbReference type="InterPro" id="IPR021799">
    <property type="entry name" value="PIN-like_prokaryotic"/>
</dbReference>
<reference evidence="1" key="1">
    <citation type="submission" date="2020-10" db="EMBL/GenBank/DDBJ databases">
        <title>Connecting structure to function with the recovery of over 1000 high-quality activated sludge metagenome-assembled genomes encoding full-length rRNA genes using long-read sequencing.</title>
        <authorList>
            <person name="Singleton C.M."/>
            <person name="Petriglieri F."/>
            <person name="Kristensen J.M."/>
            <person name="Kirkegaard R.H."/>
            <person name="Michaelsen T.Y."/>
            <person name="Andersen M.H."/>
            <person name="Karst S.M."/>
            <person name="Dueholm M.S."/>
            <person name="Nielsen P.H."/>
            <person name="Albertsen M."/>
        </authorList>
    </citation>
    <scope>NUCLEOTIDE SEQUENCE</scope>
    <source>
        <strain evidence="1">Bjer_18-Q3-R1-45_BAT3C.347</strain>
    </source>
</reference>
<organism evidence="1 2">
    <name type="scientific">Candidatus Methylophosphatis roskildensis</name>
    <dbReference type="NCBI Taxonomy" id="2899263"/>
    <lineage>
        <taxon>Bacteria</taxon>
        <taxon>Pseudomonadati</taxon>
        <taxon>Pseudomonadota</taxon>
        <taxon>Betaproteobacteria</taxon>
        <taxon>Nitrosomonadales</taxon>
        <taxon>Sterolibacteriaceae</taxon>
        <taxon>Candidatus Methylophosphatis</taxon>
    </lineage>
</organism>
<proteinExistence type="predicted"/>
<sequence length="73" mass="8022">MTDDTAARLAARSLAVEARGTLGLLVRAIRRRQLSKAAVLDLLRQIPERSTLHIRPGLLDDIVRQVAGLPEVQ</sequence>
<gene>
    <name evidence="1" type="ORF">IPH26_22170</name>
</gene>
<dbReference type="AlphaFoldDB" id="A0A9D7E2S3"/>
<evidence type="ECO:0000313" key="1">
    <source>
        <dbReference type="EMBL" id="MBK6975540.1"/>
    </source>
</evidence>
<evidence type="ECO:0000313" key="2">
    <source>
        <dbReference type="Proteomes" id="UP000807785"/>
    </source>
</evidence>
<dbReference type="EMBL" id="JADJEV010000005">
    <property type="protein sequence ID" value="MBK6975540.1"/>
    <property type="molecule type" value="Genomic_DNA"/>
</dbReference>
<dbReference type="Proteomes" id="UP000807785">
    <property type="component" value="Unassembled WGS sequence"/>
</dbReference>
<protein>
    <submittedName>
        <fullName evidence="1">Uncharacterized protein</fullName>
    </submittedName>
</protein>
<name>A0A9D7E2S3_9PROT</name>
<dbReference type="Pfam" id="PF11848">
    <property type="entry name" value="DUF3368"/>
    <property type="match status" value="1"/>
</dbReference>